<keyword evidence="4 7" id="KW-0747">Spliceosome</keyword>
<comment type="similarity">
    <text evidence="2 7">Belongs to the SYF2 family.</text>
</comment>
<evidence type="ECO:0000313" key="10">
    <source>
        <dbReference type="Proteomes" id="UP000285301"/>
    </source>
</evidence>
<reference evidence="9 10" key="1">
    <citation type="journal article" date="2018" name="Gigascience">
        <title>Genomes of trombidid mites reveal novel predicted allergens and laterally-transferred genes associated with secondary metabolism.</title>
        <authorList>
            <person name="Dong X."/>
            <person name="Chaisiri K."/>
            <person name="Xia D."/>
            <person name="Armstrong S.D."/>
            <person name="Fang Y."/>
            <person name="Donnelly M.J."/>
            <person name="Kadowaki T."/>
            <person name="McGarry J.W."/>
            <person name="Darby A.C."/>
            <person name="Makepeace B.L."/>
        </authorList>
    </citation>
    <scope>NUCLEOTIDE SEQUENCE [LARGE SCALE GENOMIC DNA]</scope>
    <source>
        <strain evidence="9">UoL-WK</strain>
    </source>
</reference>
<comment type="subunit">
    <text evidence="7">May be part of a spliceosome complex.</text>
</comment>
<comment type="subcellular location">
    <subcellularLocation>
        <location evidence="1 7">Nucleus</location>
    </subcellularLocation>
</comment>
<organism evidence="9 10">
    <name type="scientific">Dinothrombium tinctorium</name>
    <dbReference type="NCBI Taxonomy" id="1965070"/>
    <lineage>
        <taxon>Eukaryota</taxon>
        <taxon>Metazoa</taxon>
        <taxon>Ecdysozoa</taxon>
        <taxon>Arthropoda</taxon>
        <taxon>Chelicerata</taxon>
        <taxon>Arachnida</taxon>
        <taxon>Acari</taxon>
        <taxon>Acariformes</taxon>
        <taxon>Trombidiformes</taxon>
        <taxon>Prostigmata</taxon>
        <taxon>Anystina</taxon>
        <taxon>Parasitengona</taxon>
        <taxon>Trombidioidea</taxon>
        <taxon>Trombidiidae</taxon>
        <taxon>Dinothrombium</taxon>
    </lineage>
</organism>
<dbReference type="InterPro" id="IPR013260">
    <property type="entry name" value="mRNA_splic_SYF2"/>
</dbReference>
<protein>
    <recommendedName>
        <fullName evidence="7">Pre-mRNA-splicing factor SYF2</fullName>
    </recommendedName>
</protein>
<evidence type="ECO:0000256" key="4">
    <source>
        <dbReference type="ARBA" id="ARBA00022728"/>
    </source>
</evidence>
<dbReference type="GO" id="GO:0000974">
    <property type="term" value="C:Prp19 complex"/>
    <property type="evidence" value="ECO:0007669"/>
    <property type="project" value="TreeGrafter"/>
</dbReference>
<keyword evidence="3 7" id="KW-0507">mRNA processing</keyword>
<evidence type="ECO:0000256" key="3">
    <source>
        <dbReference type="ARBA" id="ARBA00022664"/>
    </source>
</evidence>
<dbReference type="EMBL" id="NCKU01000118">
    <property type="protein sequence ID" value="RWS17100.1"/>
    <property type="molecule type" value="Genomic_DNA"/>
</dbReference>
<dbReference type="STRING" id="1965070.A0A443RPB7"/>
<dbReference type="Proteomes" id="UP000285301">
    <property type="component" value="Unassembled WGS sequence"/>
</dbReference>
<comment type="function">
    <text evidence="7">Involved in pre-mRNA splicing.</text>
</comment>
<dbReference type="GO" id="GO:0071013">
    <property type="term" value="C:catalytic step 2 spliceosome"/>
    <property type="evidence" value="ECO:0007669"/>
    <property type="project" value="TreeGrafter"/>
</dbReference>
<proteinExistence type="inferred from homology"/>
<keyword evidence="5 7" id="KW-0508">mRNA splicing</keyword>
<evidence type="ECO:0000313" key="9">
    <source>
        <dbReference type="EMBL" id="RWS17100.1"/>
    </source>
</evidence>
<sequence>MSAANSMKAMNACEGGESSKGNPMAKTMERMQRLKQLHMKRNEGSRLNHQEVVEEYKKSQLPKNFLKKKEWAEMKLEEEKKREEAKEKGEDYDRLRFLEIPADEAEKYESKKNNKKNGELRFSDYETATLRLYNRSIKNFKPDLVEYDRLKEEIGEEAFYADSNTLIHGLRKDPKASVDRMVEDLNKQLDRKSRRVKKRILDDEEDIDYINERNMKFNKKLERFYGQYTTEIKQNLERGTAV</sequence>
<evidence type="ECO:0000256" key="6">
    <source>
        <dbReference type="ARBA" id="ARBA00023242"/>
    </source>
</evidence>
<comment type="caution">
    <text evidence="9">The sequence shown here is derived from an EMBL/GenBank/DDBJ whole genome shotgun (WGS) entry which is preliminary data.</text>
</comment>
<evidence type="ECO:0000256" key="5">
    <source>
        <dbReference type="ARBA" id="ARBA00023187"/>
    </source>
</evidence>
<evidence type="ECO:0000256" key="2">
    <source>
        <dbReference type="ARBA" id="ARBA00010028"/>
    </source>
</evidence>
<dbReference type="PANTHER" id="PTHR13264:SF5">
    <property type="entry name" value="PRE-MRNA-SPLICING FACTOR SYF2"/>
    <property type="match status" value="1"/>
</dbReference>
<dbReference type="AlphaFoldDB" id="A0A443RPB7"/>
<dbReference type="GO" id="GO:0000398">
    <property type="term" value="P:mRNA splicing, via spliceosome"/>
    <property type="evidence" value="ECO:0007669"/>
    <property type="project" value="UniProtKB-UniRule"/>
</dbReference>
<feature type="region of interest" description="Disordered" evidence="8">
    <location>
        <begin position="1"/>
        <end position="28"/>
    </location>
</feature>
<dbReference type="PANTHER" id="PTHR13264">
    <property type="entry name" value="GCIP-INTERACTING PROTEIN P29"/>
    <property type="match status" value="1"/>
</dbReference>
<keyword evidence="10" id="KW-1185">Reference proteome</keyword>
<evidence type="ECO:0000256" key="7">
    <source>
        <dbReference type="RuleBase" id="RU367148"/>
    </source>
</evidence>
<evidence type="ECO:0000256" key="8">
    <source>
        <dbReference type="SAM" id="MobiDB-lite"/>
    </source>
</evidence>
<evidence type="ECO:0000256" key="1">
    <source>
        <dbReference type="ARBA" id="ARBA00004123"/>
    </source>
</evidence>
<dbReference type="OrthoDB" id="199717at2759"/>
<dbReference type="Pfam" id="PF08231">
    <property type="entry name" value="SYF2"/>
    <property type="match status" value="1"/>
</dbReference>
<keyword evidence="6 7" id="KW-0539">Nucleus</keyword>
<name>A0A443RPB7_9ACAR</name>
<gene>
    <name evidence="9" type="ORF">B4U79_12551</name>
</gene>
<accession>A0A443RPB7</accession>
<feature type="compositionally biased region" description="Low complexity" evidence="8">
    <location>
        <begin position="1"/>
        <end position="12"/>
    </location>
</feature>
<dbReference type="GO" id="GO:0071014">
    <property type="term" value="C:post-mRNA release spliceosomal complex"/>
    <property type="evidence" value="ECO:0007669"/>
    <property type="project" value="TreeGrafter"/>
</dbReference>